<evidence type="ECO:0000256" key="1">
    <source>
        <dbReference type="SAM" id="MobiDB-lite"/>
    </source>
</evidence>
<feature type="compositionally biased region" description="Polar residues" evidence="1">
    <location>
        <begin position="465"/>
        <end position="481"/>
    </location>
</feature>
<keyword evidence="2" id="KW-0472">Membrane</keyword>
<evidence type="ECO:0000256" key="2">
    <source>
        <dbReference type="SAM" id="Phobius"/>
    </source>
</evidence>
<keyword evidence="2" id="KW-0812">Transmembrane</keyword>
<name>A0A218ZI74_9HELO</name>
<dbReference type="EMBL" id="MZNU01000003">
    <property type="protein sequence ID" value="OWP07522.1"/>
    <property type="molecule type" value="Genomic_DNA"/>
</dbReference>
<dbReference type="STRING" id="503106.A0A218ZI74"/>
<feature type="region of interest" description="Disordered" evidence="1">
    <location>
        <begin position="561"/>
        <end position="614"/>
    </location>
</feature>
<feature type="compositionally biased region" description="Basic and acidic residues" evidence="1">
    <location>
        <begin position="482"/>
        <end position="492"/>
    </location>
</feature>
<evidence type="ECO:0000313" key="3">
    <source>
        <dbReference type="EMBL" id="OWP07522.1"/>
    </source>
</evidence>
<accession>A0A218ZI74</accession>
<evidence type="ECO:0000313" key="4">
    <source>
        <dbReference type="Proteomes" id="UP000242519"/>
    </source>
</evidence>
<keyword evidence="4" id="KW-1185">Reference proteome</keyword>
<sequence>MGAGGRGKGSKCTVKLVMVELNSARARARAERDGAGRNTAGSTGRESRGRGLGRVDRPSPSSGPDVSPTSPAHVTRASAALRLRGPSCRRIAQRSPTCPPPEQSQRRETDDAAARVSGLSQRLSARLPLCIERGRRRWRAGRQGGGETKDLSSGLRFSCLLQARPAVFVAVAQLIPFRLTPPVVYAGAACGLSSWDPLLAPRPSSTPVLPLVSRAGILSSHLVNPRLAARSLGAASSLSTRLVSSQTMRASRSPGHALLAAVCLATSITARSAEEPAERRSTCPGTAQSRCSQSGLPENFCCPSDSSCIALAGNTTVLCCPGGATDCSTIRPITCDVSSQNATLYPDNALKTTALDVPLTPCAGKCCPFGYGCDDRGNCVMAADQRAVPGSSAASSSSSPSPSTSAASASSSASTATPIITAASQCSSYPAPGVVVGLFSGLVAGSALTLALICLLGAQRRQKSRQTGPSGSSFGNISDPQPSRDMRSDFLRRLPPPPPPPGLSPSRRLTVQRVRSLFRRDHDDVPPPVPLKVRRPPLTPPLPREPSFEDISIFADGDMASSLREQERAGPDPGGLGLPPPRVGVRRQGHETTFSDLMERSGLAGLQEGPRGRR</sequence>
<feature type="compositionally biased region" description="Basic and acidic residues" evidence="1">
    <location>
        <begin position="45"/>
        <end position="57"/>
    </location>
</feature>
<organism evidence="3 4">
    <name type="scientific">Diplocarpon coronariae</name>
    <dbReference type="NCBI Taxonomy" id="2795749"/>
    <lineage>
        <taxon>Eukaryota</taxon>
        <taxon>Fungi</taxon>
        <taxon>Dikarya</taxon>
        <taxon>Ascomycota</taxon>
        <taxon>Pezizomycotina</taxon>
        <taxon>Leotiomycetes</taxon>
        <taxon>Helotiales</taxon>
        <taxon>Drepanopezizaceae</taxon>
        <taxon>Diplocarpon</taxon>
    </lineage>
</organism>
<feature type="compositionally biased region" description="Low complexity" evidence="1">
    <location>
        <begin position="391"/>
        <end position="410"/>
    </location>
</feature>
<feature type="region of interest" description="Disordered" evidence="1">
    <location>
        <begin position="25"/>
        <end position="119"/>
    </location>
</feature>
<feature type="compositionally biased region" description="Pro residues" evidence="1">
    <location>
        <begin position="494"/>
        <end position="503"/>
    </location>
</feature>
<comment type="caution">
    <text evidence="3">The sequence shown here is derived from an EMBL/GenBank/DDBJ whole genome shotgun (WGS) entry which is preliminary data.</text>
</comment>
<dbReference type="OrthoDB" id="5338512at2759"/>
<protein>
    <submittedName>
        <fullName evidence="3">Uncharacterized protein</fullName>
    </submittedName>
</protein>
<proteinExistence type="predicted"/>
<feature type="transmembrane region" description="Helical" evidence="2">
    <location>
        <begin position="434"/>
        <end position="456"/>
    </location>
</feature>
<gene>
    <name evidence="3" type="ORF">B2J93_8974</name>
</gene>
<dbReference type="Proteomes" id="UP000242519">
    <property type="component" value="Unassembled WGS sequence"/>
</dbReference>
<feature type="compositionally biased region" description="Basic and acidic residues" evidence="1">
    <location>
        <begin position="104"/>
        <end position="113"/>
    </location>
</feature>
<dbReference type="AlphaFoldDB" id="A0A218ZI74"/>
<feature type="region of interest" description="Disordered" evidence="1">
    <location>
        <begin position="390"/>
        <end position="410"/>
    </location>
</feature>
<reference evidence="3 4" key="1">
    <citation type="submission" date="2017-04" db="EMBL/GenBank/DDBJ databases">
        <title>Draft genome sequence of Marssonina coronaria NL1: causal agent of apple blotch.</title>
        <authorList>
            <person name="Cheng Q."/>
        </authorList>
    </citation>
    <scope>NUCLEOTIDE SEQUENCE [LARGE SCALE GENOMIC DNA]</scope>
    <source>
        <strain evidence="3 4">NL1</strain>
    </source>
</reference>
<feature type="compositionally biased region" description="Polar residues" evidence="1">
    <location>
        <begin position="59"/>
        <end position="72"/>
    </location>
</feature>
<dbReference type="InParanoid" id="A0A218ZI74"/>
<feature type="region of interest" description="Disordered" evidence="1">
    <location>
        <begin position="463"/>
        <end position="548"/>
    </location>
</feature>
<keyword evidence="2" id="KW-1133">Transmembrane helix</keyword>